<protein>
    <submittedName>
        <fullName evidence="2">Uncharacterized protein</fullName>
    </submittedName>
</protein>
<organism evidence="2 3">
    <name type="scientific">Hibiscus sabdariffa</name>
    <name type="common">roselle</name>
    <dbReference type="NCBI Taxonomy" id="183260"/>
    <lineage>
        <taxon>Eukaryota</taxon>
        <taxon>Viridiplantae</taxon>
        <taxon>Streptophyta</taxon>
        <taxon>Embryophyta</taxon>
        <taxon>Tracheophyta</taxon>
        <taxon>Spermatophyta</taxon>
        <taxon>Magnoliopsida</taxon>
        <taxon>eudicotyledons</taxon>
        <taxon>Gunneridae</taxon>
        <taxon>Pentapetalae</taxon>
        <taxon>rosids</taxon>
        <taxon>malvids</taxon>
        <taxon>Malvales</taxon>
        <taxon>Malvaceae</taxon>
        <taxon>Malvoideae</taxon>
        <taxon>Hibiscus</taxon>
    </lineage>
</organism>
<gene>
    <name evidence="2" type="ORF">V6N11_039811</name>
</gene>
<dbReference type="PANTHER" id="PTHR35322">
    <property type="entry name" value="PROTEIN CPR-5"/>
    <property type="match status" value="1"/>
</dbReference>
<evidence type="ECO:0000313" key="2">
    <source>
        <dbReference type="EMBL" id="KAK9011728.1"/>
    </source>
</evidence>
<evidence type="ECO:0000256" key="1">
    <source>
        <dbReference type="SAM" id="MobiDB-lite"/>
    </source>
</evidence>
<feature type="compositionally biased region" description="Polar residues" evidence="1">
    <location>
        <begin position="12"/>
        <end position="37"/>
    </location>
</feature>
<dbReference type="Proteomes" id="UP001396334">
    <property type="component" value="Unassembled WGS sequence"/>
</dbReference>
<dbReference type="PANTHER" id="PTHR35322:SF2">
    <property type="entry name" value="PROTEIN CPR-5"/>
    <property type="match status" value="1"/>
</dbReference>
<keyword evidence="3" id="KW-1185">Reference proteome</keyword>
<evidence type="ECO:0000313" key="3">
    <source>
        <dbReference type="Proteomes" id="UP001396334"/>
    </source>
</evidence>
<comment type="caution">
    <text evidence="2">The sequence shown here is derived from an EMBL/GenBank/DDBJ whole genome shotgun (WGS) entry which is preliminary data.</text>
</comment>
<dbReference type="InterPro" id="IPR044708">
    <property type="entry name" value="CPR5"/>
</dbReference>
<feature type="compositionally biased region" description="Low complexity" evidence="1">
    <location>
        <begin position="1"/>
        <end position="11"/>
    </location>
</feature>
<feature type="region of interest" description="Disordered" evidence="1">
    <location>
        <begin position="1"/>
        <end position="37"/>
    </location>
</feature>
<sequence length="134" mass="14714">MDANSSSSSSSLQPNRSSVCTSTVPCNHDSNPTVRTRLSSKRRPLRVHFGSVRRPEVRDVDSIALPLGMSFAAVVAQMADSYVWAVGKCYVCFFEVLPDNKVLKKTDVTSERLPPDYLSVICTSAIRDSLANVF</sequence>
<dbReference type="EMBL" id="JBBPBN010000022">
    <property type="protein sequence ID" value="KAK9011728.1"/>
    <property type="molecule type" value="Genomic_DNA"/>
</dbReference>
<name>A0ABR2RFK1_9ROSI</name>
<accession>A0ABR2RFK1</accession>
<reference evidence="2 3" key="1">
    <citation type="journal article" date="2024" name="G3 (Bethesda)">
        <title>Genome assembly of Hibiscus sabdariffa L. provides insights into metabolisms of medicinal natural products.</title>
        <authorList>
            <person name="Kim T."/>
        </authorList>
    </citation>
    <scope>NUCLEOTIDE SEQUENCE [LARGE SCALE GENOMIC DNA]</scope>
    <source>
        <strain evidence="2">TK-2024</strain>
        <tissue evidence="2">Old leaves</tissue>
    </source>
</reference>
<proteinExistence type="predicted"/>